<feature type="transmembrane region" description="Helical" evidence="2">
    <location>
        <begin position="274"/>
        <end position="291"/>
    </location>
</feature>
<evidence type="ECO:0000256" key="2">
    <source>
        <dbReference type="SAM" id="Phobius"/>
    </source>
</evidence>
<feature type="transmembrane region" description="Helical" evidence="2">
    <location>
        <begin position="247"/>
        <end position="267"/>
    </location>
</feature>
<protein>
    <submittedName>
        <fullName evidence="4">Uncharacterized protein</fullName>
    </submittedName>
</protein>
<keyword evidence="3" id="KW-0732">Signal</keyword>
<gene>
    <name evidence="4" type="ORF">KC685_05100</name>
</gene>
<organism evidence="4 5">
    <name type="scientific">Candidatus Dojkabacteria bacterium</name>
    <dbReference type="NCBI Taxonomy" id="2099670"/>
    <lineage>
        <taxon>Bacteria</taxon>
        <taxon>Candidatus Dojkabacteria</taxon>
    </lineage>
</organism>
<feature type="chain" id="PRO_5037123066" evidence="3">
    <location>
        <begin position="25"/>
        <end position="339"/>
    </location>
</feature>
<evidence type="ECO:0000256" key="3">
    <source>
        <dbReference type="SAM" id="SignalP"/>
    </source>
</evidence>
<dbReference type="AlphaFoldDB" id="A0A955I3H4"/>
<name>A0A955I3H4_9BACT</name>
<feature type="region of interest" description="Disordered" evidence="1">
    <location>
        <begin position="207"/>
        <end position="232"/>
    </location>
</feature>
<dbReference type="EMBL" id="JAGQLN010000038">
    <property type="protein sequence ID" value="MCA9377264.1"/>
    <property type="molecule type" value="Genomic_DNA"/>
</dbReference>
<keyword evidence="2" id="KW-0472">Membrane</keyword>
<keyword evidence="2" id="KW-0812">Transmembrane</keyword>
<evidence type="ECO:0000313" key="5">
    <source>
        <dbReference type="Proteomes" id="UP000741282"/>
    </source>
</evidence>
<dbReference type="Proteomes" id="UP000741282">
    <property type="component" value="Unassembled WGS sequence"/>
</dbReference>
<feature type="region of interest" description="Disordered" evidence="1">
    <location>
        <begin position="150"/>
        <end position="189"/>
    </location>
</feature>
<comment type="caution">
    <text evidence="4">The sequence shown here is derived from an EMBL/GenBank/DDBJ whole genome shotgun (WGS) entry which is preliminary data.</text>
</comment>
<keyword evidence="2" id="KW-1133">Transmembrane helix</keyword>
<sequence length="339" mass="37889">MRKGITLLVMIFAMMLISTHYVHATDIEVTCKDDYSTSMTPDNTPLFDLNGFAPGDKATREILLNNESSEIPCEVYIEVTGDGNILTDMIEVIITPGYNGSLTDLMDISSILLGRLDPNESELIKMELMFLGDSDNNYAQLKASFDINIEGRWDEPSDNENDNNDSGGGDTGNSNNNDTTGDGGDVLGANTVRDRVNNIIDEIFGDNRGDETLGETSNNEMKNEEGEKDSGTVLSETDTKLCEGRSFWWIVLLIQLILTTVTIRCRYRYLRNPFVKSVLSGLFGVVGYILIREMGCGCDPSWLCRYHWIWNSLIAVFGVRIVGIVRIMTNRKDLEEIRN</sequence>
<proteinExistence type="predicted"/>
<feature type="compositionally biased region" description="Basic and acidic residues" evidence="1">
    <location>
        <begin position="221"/>
        <end position="230"/>
    </location>
</feature>
<evidence type="ECO:0000256" key="1">
    <source>
        <dbReference type="SAM" id="MobiDB-lite"/>
    </source>
</evidence>
<feature type="transmembrane region" description="Helical" evidence="2">
    <location>
        <begin position="306"/>
        <end position="328"/>
    </location>
</feature>
<feature type="signal peptide" evidence="3">
    <location>
        <begin position="1"/>
        <end position="24"/>
    </location>
</feature>
<reference evidence="4" key="1">
    <citation type="submission" date="2020-04" db="EMBL/GenBank/DDBJ databases">
        <authorList>
            <person name="Zhang T."/>
        </authorList>
    </citation>
    <scope>NUCLEOTIDE SEQUENCE</scope>
    <source>
        <strain evidence="4">HKST-UBA17</strain>
    </source>
</reference>
<reference evidence="4" key="2">
    <citation type="journal article" date="2021" name="Microbiome">
        <title>Successional dynamics and alternative stable states in a saline activated sludge microbial community over 9 years.</title>
        <authorList>
            <person name="Wang Y."/>
            <person name="Ye J."/>
            <person name="Ju F."/>
            <person name="Liu L."/>
            <person name="Boyd J.A."/>
            <person name="Deng Y."/>
            <person name="Parks D.H."/>
            <person name="Jiang X."/>
            <person name="Yin X."/>
            <person name="Woodcroft B.J."/>
            <person name="Tyson G.W."/>
            <person name="Hugenholtz P."/>
            <person name="Polz M.F."/>
            <person name="Zhang T."/>
        </authorList>
    </citation>
    <scope>NUCLEOTIDE SEQUENCE</scope>
    <source>
        <strain evidence="4">HKST-UBA17</strain>
    </source>
</reference>
<evidence type="ECO:0000313" key="4">
    <source>
        <dbReference type="EMBL" id="MCA9377264.1"/>
    </source>
</evidence>
<accession>A0A955I3H4</accession>